<proteinExistence type="predicted"/>
<dbReference type="EMBL" id="CP000237">
    <property type="protein sequence ID" value="ABD46496.1"/>
    <property type="molecule type" value="Genomic_DNA"/>
</dbReference>
<evidence type="ECO:0000313" key="3">
    <source>
        <dbReference type="Proteomes" id="UP000001942"/>
    </source>
</evidence>
<organism evidence="2 3">
    <name type="scientific">Ehrlichia sennetsu (strain ATCC VR-367 / Miyayama)</name>
    <name type="common">Neorickettsia sennetsu</name>
    <dbReference type="NCBI Taxonomy" id="222891"/>
    <lineage>
        <taxon>Bacteria</taxon>
        <taxon>Pseudomonadati</taxon>
        <taxon>Pseudomonadota</taxon>
        <taxon>Alphaproteobacteria</taxon>
        <taxon>Rickettsiales</taxon>
        <taxon>Anaplasmataceae</taxon>
        <taxon>Ehrlichia</taxon>
    </lineage>
</organism>
<protein>
    <submittedName>
        <fullName evidence="2">Uncharacterized protein</fullName>
    </submittedName>
</protein>
<sequence length="53" mass="6340">MKRKGVVHTDNKLLEIALQPHKKMHHLSGSTTQHNFREYNPQKFLINRNENLF</sequence>
<reference evidence="2 3" key="1">
    <citation type="journal article" date="2006" name="PLoS Genet.">
        <title>Comparative genomics of emerging human ehrlichiosis agents.</title>
        <authorList>
            <person name="Dunning Hotopp J.C."/>
            <person name="Lin M."/>
            <person name="Madupu R."/>
            <person name="Crabtree J."/>
            <person name="Angiuoli S.V."/>
            <person name="Eisen J.A."/>
            <person name="Seshadri R."/>
            <person name="Ren Q."/>
            <person name="Wu M."/>
            <person name="Utterback T.R."/>
            <person name="Smith S."/>
            <person name="Lewis M."/>
            <person name="Khouri H."/>
            <person name="Zhang C."/>
            <person name="Niu H."/>
            <person name="Lin Q."/>
            <person name="Ohashi N."/>
            <person name="Zhi N."/>
            <person name="Nelson W."/>
            <person name="Brinkac L.M."/>
            <person name="Dodson R.J."/>
            <person name="Rosovitz M.J."/>
            <person name="Sundaram J."/>
            <person name="Daugherty S.C."/>
            <person name="Davidsen T."/>
            <person name="Durkin A.S."/>
            <person name="Gwinn M."/>
            <person name="Haft D.H."/>
            <person name="Selengut J.D."/>
            <person name="Sullivan S.A."/>
            <person name="Zafar N."/>
            <person name="Zhou L."/>
            <person name="Benahmed F."/>
            <person name="Forberger H."/>
            <person name="Halpin R."/>
            <person name="Mulligan S."/>
            <person name="Robinson J."/>
            <person name="White O."/>
            <person name="Rikihisa Y."/>
            <person name="Tettelin H."/>
        </authorList>
    </citation>
    <scope>NUCLEOTIDE SEQUENCE [LARGE SCALE GENOMIC DNA]</scope>
    <source>
        <strain evidence="3">ATCC VR-367 / Miyayama</strain>
    </source>
</reference>
<evidence type="ECO:0000313" key="2">
    <source>
        <dbReference type="EMBL" id="ABD46496.1"/>
    </source>
</evidence>
<name>Q2GDI0_EHRS3</name>
<feature type="region of interest" description="Disordered" evidence="1">
    <location>
        <begin position="21"/>
        <end position="40"/>
    </location>
</feature>
<gene>
    <name evidence="2" type="ordered locus">NSE_0586</name>
</gene>
<dbReference type="KEGG" id="nse:NSE_0586"/>
<dbReference type="Proteomes" id="UP000001942">
    <property type="component" value="Chromosome"/>
</dbReference>
<dbReference type="AlphaFoldDB" id="Q2GDI0"/>
<dbReference type="HOGENOM" id="CLU_3063918_0_0_5"/>
<evidence type="ECO:0000256" key="1">
    <source>
        <dbReference type="SAM" id="MobiDB-lite"/>
    </source>
</evidence>
<keyword evidence="3" id="KW-1185">Reference proteome</keyword>
<accession>Q2GDI0</accession>